<organism evidence="1 2">
    <name type="scientific">Actinomyces lilanjuaniae</name>
    <dbReference type="NCBI Taxonomy" id="2321394"/>
    <lineage>
        <taxon>Bacteria</taxon>
        <taxon>Bacillati</taxon>
        <taxon>Actinomycetota</taxon>
        <taxon>Actinomycetes</taxon>
        <taxon>Actinomycetales</taxon>
        <taxon>Actinomycetaceae</taxon>
        <taxon>Actinomyces</taxon>
    </lineage>
</organism>
<protein>
    <submittedName>
        <fullName evidence="1">Uncharacterized protein</fullName>
    </submittedName>
</protein>
<reference evidence="1 2" key="1">
    <citation type="submission" date="2018-09" db="EMBL/GenBank/DDBJ databases">
        <authorList>
            <person name="Li J."/>
        </authorList>
    </citation>
    <scope>NUCLEOTIDE SEQUENCE [LARGE SCALE GENOMIC DNA]</scope>
    <source>
        <strain evidence="1 2">2129</strain>
    </source>
</reference>
<evidence type="ECO:0000313" key="1">
    <source>
        <dbReference type="EMBL" id="AYD89493.1"/>
    </source>
</evidence>
<dbReference type="EMBL" id="CP032514">
    <property type="protein sequence ID" value="AYD89493.1"/>
    <property type="molecule type" value="Genomic_DNA"/>
</dbReference>
<dbReference type="Proteomes" id="UP000273001">
    <property type="component" value="Chromosome"/>
</dbReference>
<name>A0ABN5PP68_9ACTO</name>
<gene>
    <name evidence="1" type="ORF">D5R93_04420</name>
</gene>
<keyword evidence="2" id="KW-1185">Reference proteome</keyword>
<dbReference type="InterPro" id="IPR036614">
    <property type="entry name" value="RusA-like_sf"/>
</dbReference>
<accession>A0ABN5PP68</accession>
<proteinExistence type="predicted"/>
<dbReference type="SUPFAM" id="SSF103084">
    <property type="entry name" value="Holliday junction resolvase RusA"/>
    <property type="match status" value="1"/>
</dbReference>
<sequence length="73" mass="7605">MVTFCPRGPSRADPPNAYPVTKALLDGLVRAGLLSDDHSGIVVAQAFCRGPSTGVRGTHRVGVTAAAWEEGRS</sequence>
<evidence type="ECO:0000313" key="2">
    <source>
        <dbReference type="Proteomes" id="UP000273001"/>
    </source>
</evidence>